<dbReference type="PANTHER" id="PTHR24198">
    <property type="entry name" value="ANKYRIN REPEAT AND PROTEIN KINASE DOMAIN-CONTAINING PROTEIN"/>
    <property type="match status" value="1"/>
</dbReference>
<dbReference type="Proteomes" id="UP000018144">
    <property type="component" value="Unassembled WGS sequence"/>
</dbReference>
<organism evidence="4 5">
    <name type="scientific">Pyronema omphalodes (strain CBS 100304)</name>
    <name type="common">Pyronema confluens</name>
    <dbReference type="NCBI Taxonomy" id="1076935"/>
    <lineage>
        <taxon>Eukaryota</taxon>
        <taxon>Fungi</taxon>
        <taxon>Dikarya</taxon>
        <taxon>Ascomycota</taxon>
        <taxon>Pezizomycotina</taxon>
        <taxon>Pezizomycetes</taxon>
        <taxon>Pezizales</taxon>
        <taxon>Pyronemataceae</taxon>
        <taxon>Pyronema</taxon>
    </lineage>
</organism>
<dbReference type="EMBL" id="HF935211">
    <property type="protein sequence ID" value="CCX04622.1"/>
    <property type="molecule type" value="Genomic_DNA"/>
</dbReference>
<keyword evidence="5" id="KW-1185">Reference proteome</keyword>
<gene>
    <name evidence="4" type="ORF">PCON_03053</name>
</gene>
<dbReference type="SMART" id="SM00248">
    <property type="entry name" value="ANK"/>
    <property type="match status" value="3"/>
</dbReference>
<evidence type="ECO:0000256" key="3">
    <source>
        <dbReference type="SAM" id="MobiDB-lite"/>
    </source>
</evidence>
<dbReference type="PANTHER" id="PTHR24198:SF165">
    <property type="entry name" value="ANKYRIN REPEAT-CONTAINING PROTEIN-RELATED"/>
    <property type="match status" value="1"/>
</dbReference>
<evidence type="ECO:0000313" key="4">
    <source>
        <dbReference type="EMBL" id="CCX04622.1"/>
    </source>
</evidence>
<protein>
    <submittedName>
        <fullName evidence="4">Similar to Ankyrin repeat domain-containing protein 36B acc. no. Q8N2N9</fullName>
    </submittedName>
</protein>
<dbReference type="AlphaFoldDB" id="U4KUD9"/>
<evidence type="ECO:0000256" key="2">
    <source>
        <dbReference type="ARBA" id="ARBA00023043"/>
    </source>
</evidence>
<evidence type="ECO:0000313" key="5">
    <source>
        <dbReference type="Proteomes" id="UP000018144"/>
    </source>
</evidence>
<feature type="region of interest" description="Disordered" evidence="3">
    <location>
        <begin position="124"/>
        <end position="173"/>
    </location>
</feature>
<keyword evidence="1" id="KW-0677">Repeat</keyword>
<name>U4KUD9_PYROM</name>
<evidence type="ECO:0000256" key="1">
    <source>
        <dbReference type="ARBA" id="ARBA00022737"/>
    </source>
</evidence>
<dbReference type="SUPFAM" id="SSF48403">
    <property type="entry name" value="Ankyrin repeat"/>
    <property type="match status" value="1"/>
</dbReference>
<proteinExistence type="predicted"/>
<keyword evidence="2" id="KW-0040">ANK repeat</keyword>
<sequence length="173" mass="19740">MEIVRLLLKRKEVKVNDIPNATNEGMPLILSMARYSKEESMRLLLERSDIDVNARHYIDQSTALINAIQCGQENIVRILLERKDIDIHARDCYGRTALSMAHERGHYSIVDILKSRIQYEKAGIDTDSRKNLPLPSSSPTVPEEIDATEGQASQGQRKTKRRKNSWPGTERVI</sequence>
<accession>U4KUD9</accession>
<dbReference type="OrthoDB" id="341259at2759"/>
<dbReference type="Gene3D" id="1.25.40.20">
    <property type="entry name" value="Ankyrin repeat-containing domain"/>
    <property type="match status" value="1"/>
</dbReference>
<reference evidence="4 5" key="1">
    <citation type="journal article" date="2013" name="PLoS Genet.">
        <title>The genome and development-dependent transcriptomes of Pyronema confluens: a window into fungal evolution.</title>
        <authorList>
            <person name="Traeger S."/>
            <person name="Altegoer F."/>
            <person name="Freitag M."/>
            <person name="Gabaldon T."/>
            <person name="Kempken F."/>
            <person name="Kumar A."/>
            <person name="Marcet-Houben M."/>
            <person name="Poggeler S."/>
            <person name="Stajich J.E."/>
            <person name="Nowrousian M."/>
        </authorList>
    </citation>
    <scope>NUCLEOTIDE SEQUENCE [LARGE SCALE GENOMIC DNA]</scope>
    <source>
        <strain evidence="5">CBS 100304</strain>
        <tissue evidence="4">Vegetative mycelium</tissue>
    </source>
</reference>
<dbReference type="InterPro" id="IPR036770">
    <property type="entry name" value="Ankyrin_rpt-contain_sf"/>
</dbReference>
<dbReference type="InterPro" id="IPR002110">
    <property type="entry name" value="Ankyrin_rpt"/>
</dbReference>
<dbReference type="Pfam" id="PF12796">
    <property type="entry name" value="Ank_2"/>
    <property type="match status" value="1"/>
</dbReference>